<protein>
    <submittedName>
        <fullName evidence="1">Uncharacterized protein</fullName>
    </submittedName>
</protein>
<gene>
    <name evidence="1" type="ORF">HK099_004033</name>
</gene>
<comment type="caution">
    <text evidence="1">The sequence shown here is derived from an EMBL/GenBank/DDBJ whole genome shotgun (WGS) entry which is preliminary data.</text>
</comment>
<accession>A0AAD5U5G4</accession>
<name>A0AAD5U5G4_9FUNG</name>
<dbReference type="Proteomes" id="UP001211065">
    <property type="component" value="Unassembled WGS sequence"/>
</dbReference>
<dbReference type="AlphaFoldDB" id="A0AAD5U5G4"/>
<proteinExistence type="predicted"/>
<keyword evidence="2" id="KW-1185">Reference proteome</keyword>
<sequence>MSITQIEKLFNIQNIEIKKLFKQQEDNVTSLFKEQEDNITSLRKDILRLDKDIRRLDLNSGFNREFLLRQAVSRLFGDSFAKSFQVRCLDNIIHLIAKSGVFRREDDISYLRLDKTNLLAHSLLDADIPRQLFNHCLECIKHRNGDVYKKYEDITSTEPQIIGRLLARIYELIEMYKSLITKPSIDARLKYLRSKKGPGISLVIFAANEKFFYDNPNRLPERYLDFDVRGNIEIVDDSARISVGEVKTAPEEFGHAKSQLKIRLQVLKWAIEKVVPNVKQFFL</sequence>
<reference evidence="1" key="1">
    <citation type="submission" date="2020-05" db="EMBL/GenBank/DDBJ databases">
        <title>Phylogenomic resolution of chytrid fungi.</title>
        <authorList>
            <person name="Stajich J.E."/>
            <person name="Amses K."/>
            <person name="Simmons R."/>
            <person name="Seto K."/>
            <person name="Myers J."/>
            <person name="Bonds A."/>
            <person name="Quandt C.A."/>
            <person name="Barry K."/>
            <person name="Liu P."/>
            <person name="Grigoriev I."/>
            <person name="Longcore J.E."/>
            <person name="James T.Y."/>
        </authorList>
    </citation>
    <scope>NUCLEOTIDE SEQUENCE</scope>
    <source>
        <strain evidence="1">JEL0476</strain>
    </source>
</reference>
<evidence type="ECO:0000313" key="2">
    <source>
        <dbReference type="Proteomes" id="UP001211065"/>
    </source>
</evidence>
<evidence type="ECO:0000313" key="1">
    <source>
        <dbReference type="EMBL" id="KAJ3220743.1"/>
    </source>
</evidence>
<dbReference type="EMBL" id="JADGJW010000276">
    <property type="protein sequence ID" value="KAJ3220743.1"/>
    <property type="molecule type" value="Genomic_DNA"/>
</dbReference>
<organism evidence="1 2">
    <name type="scientific">Clydaea vesicula</name>
    <dbReference type="NCBI Taxonomy" id="447962"/>
    <lineage>
        <taxon>Eukaryota</taxon>
        <taxon>Fungi</taxon>
        <taxon>Fungi incertae sedis</taxon>
        <taxon>Chytridiomycota</taxon>
        <taxon>Chytridiomycota incertae sedis</taxon>
        <taxon>Chytridiomycetes</taxon>
        <taxon>Lobulomycetales</taxon>
        <taxon>Lobulomycetaceae</taxon>
        <taxon>Clydaea</taxon>
    </lineage>
</organism>